<evidence type="ECO:0000313" key="6">
    <source>
        <dbReference type="EMBL" id="CAI5454735.1"/>
    </source>
</evidence>
<comment type="caution">
    <text evidence="6">The sequence shown here is derived from an EMBL/GenBank/DDBJ whole genome shotgun (WGS) entry which is preliminary data.</text>
</comment>
<feature type="domain" description="START" evidence="5">
    <location>
        <begin position="35"/>
        <end position="221"/>
    </location>
</feature>
<keyword evidence="3" id="KW-0446">Lipid-binding</keyword>
<dbReference type="SUPFAM" id="SSF55961">
    <property type="entry name" value="Bet v1-like"/>
    <property type="match status" value="1"/>
</dbReference>
<dbReference type="InterPro" id="IPR023393">
    <property type="entry name" value="START-like_dom_sf"/>
</dbReference>
<dbReference type="Gene3D" id="3.30.530.20">
    <property type="match status" value="1"/>
</dbReference>
<organism evidence="6 7">
    <name type="scientific">Caenorhabditis angaria</name>
    <dbReference type="NCBI Taxonomy" id="860376"/>
    <lineage>
        <taxon>Eukaryota</taxon>
        <taxon>Metazoa</taxon>
        <taxon>Ecdysozoa</taxon>
        <taxon>Nematoda</taxon>
        <taxon>Chromadorea</taxon>
        <taxon>Rhabditida</taxon>
        <taxon>Rhabditina</taxon>
        <taxon>Rhabditomorpha</taxon>
        <taxon>Rhabditoidea</taxon>
        <taxon>Rhabditidae</taxon>
        <taxon>Peloderinae</taxon>
        <taxon>Caenorhabditis</taxon>
    </lineage>
</organism>
<dbReference type="PANTHER" id="PTHR46374:SF1">
    <property type="entry name" value="START DOMAIN-CONTAINING PROTEIN"/>
    <property type="match status" value="1"/>
</dbReference>
<protein>
    <recommendedName>
        <fullName evidence="5">START domain-containing protein</fullName>
    </recommendedName>
</protein>
<keyword evidence="2" id="KW-0445">Lipid transport</keyword>
<reference evidence="6" key="1">
    <citation type="submission" date="2022-11" db="EMBL/GenBank/DDBJ databases">
        <authorList>
            <person name="Kikuchi T."/>
        </authorList>
    </citation>
    <scope>NUCLEOTIDE SEQUENCE</scope>
    <source>
        <strain evidence="6">PS1010</strain>
    </source>
</reference>
<keyword evidence="1" id="KW-0813">Transport</keyword>
<dbReference type="AlphaFoldDB" id="A0A9P1N9J4"/>
<dbReference type="SMART" id="SM00234">
    <property type="entry name" value="START"/>
    <property type="match status" value="1"/>
</dbReference>
<dbReference type="PANTHER" id="PTHR46374">
    <property type="entry name" value="PROTEIN CBG07384"/>
    <property type="match status" value="1"/>
</dbReference>
<dbReference type="OrthoDB" id="196858at2759"/>
<evidence type="ECO:0000259" key="5">
    <source>
        <dbReference type="PROSITE" id="PS50848"/>
    </source>
</evidence>
<dbReference type="CDD" id="cd00177">
    <property type="entry name" value="START"/>
    <property type="match status" value="1"/>
</dbReference>
<evidence type="ECO:0000256" key="1">
    <source>
        <dbReference type="ARBA" id="ARBA00022448"/>
    </source>
</evidence>
<gene>
    <name evidence="6" type="ORF">CAMP_LOCUS17372</name>
</gene>
<evidence type="ECO:0000256" key="3">
    <source>
        <dbReference type="ARBA" id="ARBA00023121"/>
    </source>
</evidence>
<accession>A0A9P1N9J4</accession>
<comment type="function">
    <text evidence="4">May be involved in the intracellular transport of sterols or other lipids. May bind cholesterol or other sterols.</text>
</comment>
<dbReference type="PROSITE" id="PS50848">
    <property type="entry name" value="START"/>
    <property type="match status" value="1"/>
</dbReference>
<sequence length="244" mass="27272">MMSSCAESEQPTNDYEAMIQRAESRVFHLLHSLEWQLHTEKKTGSIWSMKCNLMDNYIFRYEGRIPNRSCAEVSAMIHPEGLHRQKWDSQSAGTSLIEDIGFDTSIILHKTKSRMMGLISARETVDLCRFTTDPIDGTRSVVMVSVESEKVPQKSGVVRAQTYPTLLLISPLGATDTKITAILQAELFLQGIPHSVVDSLMPKGISNFFDDLIKYASNDSTKVSLNHSLTGWSEGIEAAKIEQC</sequence>
<dbReference type="Proteomes" id="UP001152747">
    <property type="component" value="Unassembled WGS sequence"/>
</dbReference>
<proteinExistence type="predicted"/>
<dbReference type="GO" id="GO:0006869">
    <property type="term" value="P:lipid transport"/>
    <property type="evidence" value="ECO:0007669"/>
    <property type="project" value="UniProtKB-KW"/>
</dbReference>
<dbReference type="InterPro" id="IPR043556">
    <property type="entry name" value="StARD5/6"/>
</dbReference>
<evidence type="ECO:0000256" key="4">
    <source>
        <dbReference type="ARBA" id="ARBA00024750"/>
    </source>
</evidence>
<dbReference type="EMBL" id="CANHGI010000006">
    <property type="protein sequence ID" value="CAI5454735.1"/>
    <property type="molecule type" value="Genomic_DNA"/>
</dbReference>
<dbReference type="GO" id="GO:0008289">
    <property type="term" value="F:lipid binding"/>
    <property type="evidence" value="ECO:0007669"/>
    <property type="project" value="UniProtKB-KW"/>
</dbReference>
<name>A0A9P1N9J4_9PELO</name>
<evidence type="ECO:0000313" key="7">
    <source>
        <dbReference type="Proteomes" id="UP001152747"/>
    </source>
</evidence>
<evidence type="ECO:0000256" key="2">
    <source>
        <dbReference type="ARBA" id="ARBA00023055"/>
    </source>
</evidence>
<dbReference type="Pfam" id="PF01852">
    <property type="entry name" value="START"/>
    <property type="match status" value="1"/>
</dbReference>
<dbReference type="InterPro" id="IPR002913">
    <property type="entry name" value="START_lipid-bd_dom"/>
</dbReference>
<keyword evidence="7" id="KW-1185">Reference proteome</keyword>